<name>A0A231UYR7_9HYPH</name>
<keyword evidence="5" id="KW-1185">Reference proteome</keyword>
<sequence length="252" mass="26899">MTTLSDRNILILGGTADARKLAVALAGKGTNVTLSLAGVTLSPRDQGVPTRVGGFGGADGLAVHLHEQRIELLIDATHPYATTISRNAEIAAAKSNTPILALRRAPWRPEAGDMWYEAGDLKAALAIIGSEPKRLFVALGRKEIAPLATAPQHLYLIRSVDPVDAALLPPKHETILDRGPFALDGERQLLQNHRIDAVVCKNSGGTAAYAKLRAARALGLPVHMLNRPPLPDVPQGSDVETVIRMACEYLQT</sequence>
<dbReference type="NCBIfam" id="NF005968">
    <property type="entry name" value="PRK08057.1-2"/>
    <property type="match status" value="1"/>
</dbReference>
<comment type="caution">
    <text evidence="4">The sequence shown here is derived from an EMBL/GenBank/DDBJ whole genome shotgun (WGS) entry which is preliminary data.</text>
</comment>
<evidence type="ECO:0000256" key="2">
    <source>
        <dbReference type="ARBA" id="ARBA00022573"/>
    </source>
</evidence>
<proteinExistence type="predicted"/>
<keyword evidence="3" id="KW-0560">Oxidoreductase</keyword>
<evidence type="ECO:0000313" key="4">
    <source>
        <dbReference type="EMBL" id="OXT00486.1"/>
    </source>
</evidence>
<dbReference type="InterPro" id="IPR003723">
    <property type="entry name" value="Precorrin-6x_reduct"/>
</dbReference>
<evidence type="ECO:0000256" key="1">
    <source>
        <dbReference type="ARBA" id="ARBA00004953"/>
    </source>
</evidence>
<gene>
    <name evidence="4" type="ORF">B7H23_10210</name>
</gene>
<dbReference type="AlphaFoldDB" id="A0A231UYR7"/>
<evidence type="ECO:0000313" key="5">
    <source>
        <dbReference type="Proteomes" id="UP000215405"/>
    </source>
</evidence>
<accession>A0A231UYR7</accession>
<dbReference type="PANTHER" id="PTHR36925:SF1">
    <property type="entry name" value="COBALT-PRECORRIN-6A REDUCTASE"/>
    <property type="match status" value="1"/>
</dbReference>
<protein>
    <submittedName>
        <fullName evidence="4">Cobalt-precorrin-6A reductase</fullName>
    </submittedName>
</protein>
<dbReference type="PROSITE" id="PS51014">
    <property type="entry name" value="COBK_CBIJ"/>
    <property type="match status" value="1"/>
</dbReference>
<dbReference type="UniPathway" id="UPA00148"/>
<dbReference type="PANTHER" id="PTHR36925">
    <property type="entry name" value="COBALT-PRECORRIN-6A REDUCTASE"/>
    <property type="match status" value="1"/>
</dbReference>
<reference evidence="5" key="1">
    <citation type="journal article" date="2017" name="Int. J. Syst. Evol. Microbiol.">
        <title>Notoacmeibacter marinus gen. nov., sp. nov., isolated from the gut of a limpet and proposal of Notoacmeibacteraceae fam. nov. in the order Rhizobiales of the class Alphaproteobacteria.</title>
        <authorList>
            <person name="Huang Z."/>
            <person name="Guo F."/>
            <person name="Lai Q."/>
        </authorList>
    </citation>
    <scope>NUCLEOTIDE SEQUENCE [LARGE SCALE GENOMIC DNA]</scope>
    <source>
        <strain evidence="5">XMTR2A4</strain>
    </source>
</reference>
<keyword evidence="2" id="KW-0169">Cobalamin biosynthesis</keyword>
<dbReference type="RefSeq" id="WP_094077311.1">
    <property type="nucleotide sequence ID" value="NZ_NBYO01000002.1"/>
</dbReference>
<dbReference type="GO" id="GO:0016994">
    <property type="term" value="F:precorrin-6A reductase activity"/>
    <property type="evidence" value="ECO:0007669"/>
    <property type="project" value="InterPro"/>
</dbReference>
<dbReference type="EMBL" id="NBYO01000002">
    <property type="protein sequence ID" value="OXT00486.1"/>
    <property type="molecule type" value="Genomic_DNA"/>
</dbReference>
<comment type="pathway">
    <text evidence="1">Cofactor biosynthesis; adenosylcobalamin biosynthesis.</text>
</comment>
<evidence type="ECO:0000256" key="3">
    <source>
        <dbReference type="ARBA" id="ARBA00023002"/>
    </source>
</evidence>
<dbReference type="GO" id="GO:0009236">
    <property type="term" value="P:cobalamin biosynthetic process"/>
    <property type="evidence" value="ECO:0007669"/>
    <property type="project" value="UniProtKB-UniPathway"/>
</dbReference>
<dbReference type="Proteomes" id="UP000215405">
    <property type="component" value="Unassembled WGS sequence"/>
</dbReference>
<dbReference type="Pfam" id="PF02571">
    <property type="entry name" value="CbiJ"/>
    <property type="match status" value="1"/>
</dbReference>
<organism evidence="4 5">
    <name type="scientific">Notoacmeibacter marinus</name>
    <dbReference type="NCBI Taxonomy" id="1876515"/>
    <lineage>
        <taxon>Bacteria</taxon>
        <taxon>Pseudomonadati</taxon>
        <taxon>Pseudomonadota</taxon>
        <taxon>Alphaproteobacteria</taxon>
        <taxon>Hyphomicrobiales</taxon>
        <taxon>Notoacmeibacteraceae</taxon>
        <taxon>Notoacmeibacter</taxon>
    </lineage>
</organism>